<accession>A0AA86L314</accession>
<evidence type="ECO:0000313" key="1">
    <source>
        <dbReference type="EMBL" id="AMG73390.1"/>
    </source>
</evidence>
<dbReference type="CDD" id="cd00657">
    <property type="entry name" value="Ferritin_like"/>
    <property type="match status" value="1"/>
</dbReference>
<dbReference type="InterPro" id="IPR007402">
    <property type="entry name" value="DUF455"/>
</dbReference>
<dbReference type="PIRSF" id="PIRSF012318">
    <property type="entry name" value="UCP012318"/>
    <property type="match status" value="1"/>
</dbReference>
<dbReference type="InterPro" id="IPR009078">
    <property type="entry name" value="Ferritin-like_SF"/>
</dbReference>
<keyword evidence="2" id="KW-1185">Reference proteome</keyword>
<dbReference type="AlphaFoldDB" id="A0AA86L314"/>
<reference evidence="1 2" key="1">
    <citation type="journal article" date="2016" name="BMC Genomics">
        <title>Genomic analysis of the nitrate-respiring Sphingopyxis granuli (formerly Sphingomonas macrogoltabida) strain TFA.</title>
        <authorList>
            <person name="Garcia-Romero I."/>
            <person name="Perez-Pulido A.J."/>
            <person name="Gonzalez-Flores Y.E."/>
            <person name="Reyes-Ramirez F."/>
            <person name="Santero E."/>
            <person name="Floriano B."/>
        </authorList>
    </citation>
    <scope>NUCLEOTIDE SEQUENCE [LARGE SCALE GENOMIC DNA]</scope>
    <source>
        <strain evidence="1 2">TFA</strain>
    </source>
</reference>
<evidence type="ECO:0000313" key="2">
    <source>
        <dbReference type="Proteomes" id="UP000058599"/>
    </source>
</evidence>
<gene>
    <name evidence="1" type="ORF">SGRAN_0996</name>
</gene>
<dbReference type="PANTHER" id="PTHR42782">
    <property type="entry name" value="SI:CH73-314G15.3"/>
    <property type="match status" value="1"/>
</dbReference>
<dbReference type="PANTHER" id="PTHR42782:SF2">
    <property type="entry name" value="3-OXOACYL-[ACYL-CARRIER-PROTEIN] SYNTHASE-LIKE PROTEIN"/>
    <property type="match status" value="1"/>
</dbReference>
<dbReference type="Proteomes" id="UP000058599">
    <property type="component" value="Chromosome"/>
</dbReference>
<organism evidence="1 2">
    <name type="scientific">Sphingopyxis granuli</name>
    <dbReference type="NCBI Taxonomy" id="267128"/>
    <lineage>
        <taxon>Bacteria</taxon>
        <taxon>Pseudomonadati</taxon>
        <taxon>Pseudomonadota</taxon>
        <taxon>Alphaproteobacteria</taxon>
        <taxon>Sphingomonadales</taxon>
        <taxon>Sphingomonadaceae</taxon>
        <taxon>Sphingopyxis</taxon>
    </lineage>
</organism>
<name>A0AA86L314_9SPHN</name>
<dbReference type="RefSeq" id="WP_082737075.1">
    <property type="nucleotide sequence ID" value="NZ_CP012199.1"/>
</dbReference>
<dbReference type="SUPFAM" id="SSF47240">
    <property type="entry name" value="Ferritin-like"/>
    <property type="match status" value="1"/>
</dbReference>
<sequence>MTTLGEAARAVLLTADPHAKRRAARGFARAWRRGELVHRCDVAMPDRPAWPERPELLAPGRMPRRRGGGSERGRIAMLHALAHIEFVAIDLAVDLVGRFGGAFPRGFVDDWIGVAADEAMHFALLDRRLAGLGSHYGALPAHAGLWEAAEATADDALARLAIVPMVLEARGLDVTPATIDRFRGAGDEASARILSRIYTDEIRHVSAGTRWFNWLCAERGFGPAATWQSLVKSRFRGVLKPPFNDSARRDAGLTQEYYAVIAS</sequence>
<dbReference type="EMBL" id="CP012199">
    <property type="protein sequence ID" value="AMG73390.1"/>
    <property type="molecule type" value="Genomic_DNA"/>
</dbReference>
<dbReference type="Pfam" id="PF04305">
    <property type="entry name" value="DUF455"/>
    <property type="match status" value="1"/>
</dbReference>
<protein>
    <submittedName>
        <fullName evidence="1">Rhamnosyltransferase</fullName>
    </submittedName>
</protein>
<proteinExistence type="predicted"/>
<dbReference type="KEGG" id="sgi:SGRAN_0996"/>
<dbReference type="InterPro" id="IPR011197">
    <property type="entry name" value="UCP012318"/>
</dbReference>